<keyword evidence="1" id="KW-0472">Membrane</keyword>
<keyword evidence="3" id="KW-1185">Reference proteome</keyword>
<keyword evidence="1" id="KW-1133">Transmembrane helix</keyword>
<dbReference type="RefSeq" id="XP_064666097.1">
    <property type="nucleotide sequence ID" value="XM_064813878.1"/>
</dbReference>
<gene>
    <name evidence="2" type="ORF">N656DRAFT_771691</name>
</gene>
<comment type="caution">
    <text evidence="2">The sequence shown here is derived from an EMBL/GenBank/DDBJ whole genome shotgun (WGS) entry which is preliminary data.</text>
</comment>
<feature type="transmembrane region" description="Helical" evidence="1">
    <location>
        <begin position="46"/>
        <end position="68"/>
    </location>
</feature>
<proteinExistence type="predicted"/>
<reference evidence="2" key="2">
    <citation type="submission" date="2023-05" db="EMBL/GenBank/DDBJ databases">
        <authorList>
            <consortium name="Lawrence Berkeley National Laboratory"/>
            <person name="Steindorff A."/>
            <person name="Hensen N."/>
            <person name="Bonometti L."/>
            <person name="Westerberg I."/>
            <person name="Brannstrom I.O."/>
            <person name="Guillou S."/>
            <person name="Cros-Aarteil S."/>
            <person name="Calhoun S."/>
            <person name="Haridas S."/>
            <person name="Kuo A."/>
            <person name="Mondo S."/>
            <person name="Pangilinan J."/>
            <person name="Riley R."/>
            <person name="Labutti K."/>
            <person name="Andreopoulos B."/>
            <person name="Lipzen A."/>
            <person name="Chen C."/>
            <person name="Yanf M."/>
            <person name="Daum C."/>
            <person name="Ng V."/>
            <person name="Clum A."/>
            <person name="Ohm R."/>
            <person name="Martin F."/>
            <person name="Silar P."/>
            <person name="Natvig D."/>
            <person name="Lalanne C."/>
            <person name="Gautier V."/>
            <person name="Ament-Velasquez S.L."/>
            <person name="Kruys A."/>
            <person name="Hutchinson M.I."/>
            <person name="Powell A.J."/>
            <person name="Barry K."/>
            <person name="Miller A.N."/>
            <person name="Grigoriev I.V."/>
            <person name="Debuchy R."/>
            <person name="Gladieux P."/>
            <person name="Thoren M.H."/>
            <person name="Johannesson H."/>
        </authorList>
    </citation>
    <scope>NUCLEOTIDE SEQUENCE</scope>
    <source>
        <strain evidence="2">CBS 508.74</strain>
    </source>
</reference>
<keyword evidence="1" id="KW-0812">Transmembrane</keyword>
<feature type="transmembrane region" description="Helical" evidence="1">
    <location>
        <begin position="171"/>
        <end position="191"/>
    </location>
</feature>
<dbReference type="GeneID" id="89938003"/>
<dbReference type="Proteomes" id="UP001302812">
    <property type="component" value="Unassembled WGS sequence"/>
</dbReference>
<evidence type="ECO:0000313" key="2">
    <source>
        <dbReference type="EMBL" id="KAK4108527.1"/>
    </source>
</evidence>
<name>A0AAN6QE21_9PEZI</name>
<evidence type="ECO:0000313" key="3">
    <source>
        <dbReference type="Proteomes" id="UP001302812"/>
    </source>
</evidence>
<evidence type="ECO:0000256" key="1">
    <source>
        <dbReference type="SAM" id="Phobius"/>
    </source>
</evidence>
<protein>
    <submittedName>
        <fullName evidence="2">Uncharacterized protein</fullName>
    </submittedName>
</protein>
<dbReference type="EMBL" id="MU853362">
    <property type="protein sequence ID" value="KAK4108527.1"/>
    <property type="molecule type" value="Genomic_DNA"/>
</dbReference>
<reference evidence="2" key="1">
    <citation type="journal article" date="2023" name="Mol. Phylogenet. Evol.">
        <title>Genome-scale phylogeny and comparative genomics of the fungal order Sordariales.</title>
        <authorList>
            <person name="Hensen N."/>
            <person name="Bonometti L."/>
            <person name="Westerberg I."/>
            <person name="Brannstrom I.O."/>
            <person name="Guillou S."/>
            <person name="Cros-Aarteil S."/>
            <person name="Calhoun S."/>
            <person name="Haridas S."/>
            <person name="Kuo A."/>
            <person name="Mondo S."/>
            <person name="Pangilinan J."/>
            <person name="Riley R."/>
            <person name="LaButti K."/>
            <person name="Andreopoulos B."/>
            <person name="Lipzen A."/>
            <person name="Chen C."/>
            <person name="Yan M."/>
            <person name="Daum C."/>
            <person name="Ng V."/>
            <person name="Clum A."/>
            <person name="Steindorff A."/>
            <person name="Ohm R.A."/>
            <person name="Martin F."/>
            <person name="Silar P."/>
            <person name="Natvig D.O."/>
            <person name="Lalanne C."/>
            <person name="Gautier V."/>
            <person name="Ament-Velasquez S.L."/>
            <person name="Kruys A."/>
            <person name="Hutchinson M.I."/>
            <person name="Powell A.J."/>
            <person name="Barry K."/>
            <person name="Miller A.N."/>
            <person name="Grigoriev I.V."/>
            <person name="Debuchy R."/>
            <person name="Gladieux P."/>
            <person name="Hiltunen Thoren M."/>
            <person name="Johannesson H."/>
        </authorList>
    </citation>
    <scope>NUCLEOTIDE SEQUENCE</scope>
    <source>
        <strain evidence="2">CBS 508.74</strain>
    </source>
</reference>
<sequence length="638" mass="68695">MRNPLRAAVAAGLKLGSSTAKASGLRGNTSGTQPRSPEPGISFYQGLGVLAAHILLLVALLTLLALTIRNNGFARTPLTKNDFLDSVGMEWSILWQSLPPFIISLFALCRNWLVDEALHHISRADIENSARGVKDASLLLILKNPSPNRTFNYLERLMPSRPWHAFRNGDLNLATALVLSIFVTFVLQPLMASLIAPQESTFLSPVTVQHLVSFNRSRLSSLTPSQWNLITDSTTAEVLHTGAPAPWTNGTHAFLPFSPATPIQRDGERVTLSAPSTAYAAHLSCTRLSTFNLTLDDLGRRTGFFQARITATDRSCAISYMFTFSPVLRPLVVEAFHQKACGLANGITRILVLTATATFDNSTETASMADTALISCIAGYSATPGELTVSWPPPEAAAAGNGTTNTTADTDPMFVGFVATEPVVPTKDFSHELFEEDLLGLQEVQWGSLNEGAASTKMAQFALGIAAERRLERGEEEKSANETALAVIHDPALLEDALPLAFASIYRVAVAREGVVPNTADVDGEGVMGRLETVETRLFALIEYHHNYLGKWTLLTCPVGSCSCLSAVDPLPIMIHLPTYDDNVFGTNVEVATEAEVAQHAHVFVVMAGAVWASNSSFPTGYPVVESTGIRVSPCDGF</sequence>
<dbReference type="AlphaFoldDB" id="A0AAN6QE21"/>
<accession>A0AAN6QE21</accession>
<organism evidence="2 3">
    <name type="scientific">Canariomyces notabilis</name>
    <dbReference type="NCBI Taxonomy" id="2074819"/>
    <lineage>
        <taxon>Eukaryota</taxon>
        <taxon>Fungi</taxon>
        <taxon>Dikarya</taxon>
        <taxon>Ascomycota</taxon>
        <taxon>Pezizomycotina</taxon>
        <taxon>Sordariomycetes</taxon>
        <taxon>Sordariomycetidae</taxon>
        <taxon>Sordariales</taxon>
        <taxon>Chaetomiaceae</taxon>
        <taxon>Canariomyces</taxon>
    </lineage>
</organism>